<evidence type="ECO:0000313" key="2">
    <source>
        <dbReference type="Proteomes" id="UP000625711"/>
    </source>
</evidence>
<reference evidence="1" key="1">
    <citation type="submission" date="2020-08" db="EMBL/GenBank/DDBJ databases">
        <title>Genome sequencing and assembly of the red palm weevil Rhynchophorus ferrugineus.</title>
        <authorList>
            <person name="Dias G.B."/>
            <person name="Bergman C.M."/>
            <person name="Manee M."/>
        </authorList>
    </citation>
    <scope>NUCLEOTIDE SEQUENCE</scope>
    <source>
        <strain evidence="1">AA-2017</strain>
        <tissue evidence="1">Whole larva</tissue>
    </source>
</reference>
<organism evidence="1 2">
    <name type="scientific">Rhynchophorus ferrugineus</name>
    <name type="common">Red palm weevil</name>
    <name type="synonym">Curculio ferrugineus</name>
    <dbReference type="NCBI Taxonomy" id="354439"/>
    <lineage>
        <taxon>Eukaryota</taxon>
        <taxon>Metazoa</taxon>
        <taxon>Ecdysozoa</taxon>
        <taxon>Arthropoda</taxon>
        <taxon>Hexapoda</taxon>
        <taxon>Insecta</taxon>
        <taxon>Pterygota</taxon>
        <taxon>Neoptera</taxon>
        <taxon>Endopterygota</taxon>
        <taxon>Coleoptera</taxon>
        <taxon>Polyphaga</taxon>
        <taxon>Cucujiformia</taxon>
        <taxon>Curculionidae</taxon>
        <taxon>Dryophthorinae</taxon>
        <taxon>Rhynchophorus</taxon>
    </lineage>
</organism>
<sequence length="114" mass="13526">MGVQLFKSIISREEADRRFKYNKRAASMSDISDIRSLNKQMKMKENKYAREVTLHSTDLHRLKLLKAELDKTLDTNKSLESKMWNSEEKLVQYQKIFTEQSQLVTVTQQLDRKN</sequence>
<comment type="caution">
    <text evidence="1">The sequence shown here is derived from an EMBL/GenBank/DDBJ whole genome shotgun (WGS) entry which is preliminary data.</text>
</comment>
<dbReference type="AlphaFoldDB" id="A0A834MAQ1"/>
<proteinExistence type="predicted"/>
<evidence type="ECO:0000313" key="1">
    <source>
        <dbReference type="EMBL" id="KAF7271004.1"/>
    </source>
</evidence>
<keyword evidence="2" id="KW-1185">Reference proteome</keyword>
<name>A0A834MAQ1_RHYFE</name>
<dbReference type="Proteomes" id="UP000625711">
    <property type="component" value="Unassembled WGS sequence"/>
</dbReference>
<accession>A0A834MAQ1</accession>
<dbReference type="EMBL" id="JAACXV010014027">
    <property type="protein sequence ID" value="KAF7271004.1"/>
    <property type="molecule type" value="Genomic_DNA"/>
</dbReference>
<gene>
    <name evidence="1" type="ORF">GWI33_016064</name>
</gene>
<dbReference type="OrthoDB" id="343070at2759"/>
<protein>
    <submittedName>
        <fullName evidence="1">Uncharacterized protein</fullName>
    </submittedName>
</protein>